<evidence type="ECO:0000313" key="1">
    <source>
        <dbReference type="EMBL" id="RBO85917.1"/>
    </source>
</evidence>
<comment type="caution">
    <text evidence="1">The sequence shown here is derived from an EMBL/GenBank/DDBJ whole genome shotgun (WGS) entry which is preliminary data.</text>
</comment>
<sequence>MEKMTQLANYLASQNLFSSRQLSSWVEEVNLKVGAKDEGERVLLHRSHYRAVLLVENYNYSANSIDTFTAHVAIWLAENDERTDLNNPHPSIAVDVLSSRYADLELSLEFEEAVYISRATRGGLTYNGQSWRLEKADHLEAESASVDVNLALENDE</sequence>
<dbReference type="EMBL" id="QNRF01000001">
    <property type="protein sequence ID" value="RBO85917.1"/>
    <property type="molecule type" value="Genomic_DNA"/>
</dbReference>
<dbReference type="RefSeq" id="WP_113872819.1">
    <property type="nucleotide sequence ID" value="NZ_QNRF01000001.1"/>
</dbReference>
<dbReference type="InterPro" id="IPR009678">
    <property type="entry name" value="Phage_tail_completion_R"/>
</dbReference>
<evidence type="ECO:0000313" key="2">
    <source>
        <dbReference type="Proteomes" id="UP000252086"/>
    </source>
</evidence>
<gene>
    <name evidence="1" type="ORF">DFP76_101192</name>
</gene>
<protein>
    <submittedName>
        <fullName evidence="1">Tail completion protein R (GpR)</fullName>
    </submittedName>
</protein>
<keyword evidence="2" id="KW-1185">Reference proteome</keyword>
<dbReference type="OrthoDB" id="6107459at2"/>
<organism evidence="1 2">
    <name type="scientific">Marinomonas aquiplantarum</name>
    <dbReference type="NCBI Taxonomy" id="491951"/>
    <lineage>
        <taxon>Bacteria</taxon>
        <taxon>Pseudomonadati</taxon>
        <taxon>Pseudomonadota</taxon>
        <taxon>Gammaproteobacteria</taxon>
        <taxon>Oceanospirillales</taxon>
        <taxon>Oceanospirillaceae</taxon>
        <taxon>Marinomonas</taxon>
    </lineage>
</organism>
<name>A0A366D7A0_9GAMM</name>
<accession>A0A366D7A0</accession>
<dbReference type="Pfam" id="PF06891">
    <property type="entry name" value="P2_Phage_GpR"/>
    <property type="match status" value="1"/>
</dbReference>
<dbReference type="AlphaFoldDB" id="A0A366D7A0"/>
<proteinExistence type="predicted"/>
<dbReference type="Proteomes" id="UP000252086">
    <property type="component" value="Unassembled WGS sequence"/>
</dbReference>
<reference evidence="1 2" key="1">
    <citation type="submission" date="2018-06" db="EMBL/GenBank/DDBJ databases">
        <title>Genomic Encyclopedia of Type Strains, Phase III (KMG-III): the genomes of soil and plant-associated and newly described type strains.</title>
        <authorList>
            <person name="Whitman W."/>
        </authorList>
    </citation>
    <scope>NUCLEOTIDE SEQUENCE [LARGE SCALE GENOMIC DNA]</scope>
    <source>
        <strain evidence="1 2">CECT 7732</strain>
    </source>
</reference>